<organism evidence="1 2">
    <name type="scientific">Steinernema glaseri</name>
    <dbReference type="NCBI Taxonomy" id="37863"/>
    <lineage>
        <taxon>Eukaryota</taxon>
        <taxon>Metazoa</taxon>
        <taxon>Ecdysozoa</taxon>
        <taxon>Nematoda</taxon>
        <taxon>Chromadorea</taxon>
        <taxon>Rhabditida</taxon>
        <taxon>Tylenchina</taxon>
        <taxon>Panagrolaimomorpha</taxon>
        <taxon>Strongyloidoidea</taxon>
        <taxon>Steinernematidae</taxon>
        <taxon>Steinernema</taxon>
    </lineage>
</organism>
<protein>
    <submittedName>
        <fullName evidence="2">Ovule protein</fullName>
    </submittedName>
</protein>
<evidence type="ECO:0000313" key="2">
    <source>
        <dbReference type="WBParaSite" id="L893_g23935.t1"/>
    </source>
</evidence>
<dbReference type="WBParaSite" id="L893_g23935.t1">
    <property type="protein sequence ID" value="L893_g23935.t1"/>
    <property type="gene ID" value="L893_g23935"/>
</dbReference>
<evidence type="ECO:0000313" key="1">
    <source>
        <dbReference type="Proteomes" id="UP000095287"/>
    </source>
</evidence>
<proteinExistence type="predicted"/>
<accession>A0A1I7Z8P5</accession>
<sequence>MLISRKAMLKEKTGKLEAQCVRYKDHPHWSPPSADYLWRSNDNAQSTSAIHIDLFLFHPSQPLQPTQAMA</sequence>
<dbReference type="Proteomes" id="UP000095287">
    <property type="component" value="Unplaced"/>
</dbReference>
<reference evidence="2" key="1">
    <citation type="submission" date="2016-11" db="UniProtKB">
        <authorList>
            <consortium name="WormBaseParasite"/>
        </authorList>
    </citation>
    <scope>IDENTIFICATION</scope>
</reference>
<dbReference type="AlphaFoldDB" id="A0A1I7Z8P5"/>
<keyword evidence="1" id="KW-1185">Reference proteome</keyword>
<name>A0A1I7Z8P5_9BILA</name>